<dbReference type="Proteomes" id="UP000303847">
    <property type="component" value="Chromosome"/>
</dbReference>
<dbReference type="InterPro" id="IPR015094">
    <property type="entry name" value="Integrase_lambda-typ_DNA-bd_N"/>
</dbReference>
<dbReference type="InterPro" id="IPR044068">
    <property type="entry name" value="CB"/>
</dbReference>
<accession>A0A2U1UU78</accession>
<comment type="similarity">
    <text evidence="1">Belongs to the 'phage' integrase family.</text>
</comment>
<dbReference type="Pfam" id="PF09003">
    <property type="entry name" value="Arm-DNA-bind_1"/>
    <property type="match status" value="1"/>
</dbReference>
<keyword evidence="4" id="KW-0233">DNA recombination</keyword>
<dbReference type="OrthoDB" id="8781634at2"/>
<evidence type="ECO:0000313" key="10">
    <source>
        <dbReference type="Proteomes" id="UP000295985"/>
    </source>
</evidence>
<evidence type="ECO:0000313" key="9">
    <source>
        <dbReference type="EMBL" id="QCR04927.1"/>
    </source>
</evidence>
<dbReference type="Proteomes" id="UP000295985">
    <property type="component" value="Unassembled WGS sequence"/>
</dbReference>
<dbReference type="InterPro" id="IPR011010">
    <property type="entry name" value="DNA_brk_join_enz"/>
</dbReference>
<dbReference type="SUPFAM" id="SSF54171">
    <property type="entry name" value="DNA-binding domain"/>
    <property type="match status" value="1"/>
</dbReference>
<evidence type="ECO:0000313" key="11">
    <source>
        <dbReference type="Proteomes" id="UP000303847"/>
    </source>
</evidence>
<gene>
    <name evidence="8" type="ORF">DDT54_04530</name>
    <name evidence="9" type="ORF">EH206_12495</name>
</gene>
<evidence type="ECO:0000256" key="2">
    <source>
        <dbReference type="ARBA" id="ARBA00022908"/>
    </source>
</evidence>
<evidence type="ECO:0000259" key="7">
    <source>
        <dbReference type="PROSITE" id="PS51900"/>
    </source>
</evidence>
<dbReference type="InterPro" id="IPR010998">
    <property type="entry name" value="Integrase_recombinase_N"/>
</dbReference>
<evidence type="ECO:0000259" key="6">
    <source>
        <dbReference type="PROSITE" id="PS51898"/>
    </source>
</evidence>
<evidence type="ECO:0000256" key="4">
    <source>
        <dbReference type="ARBA" id="ARBA00023172"/>
    </source>
</evidence>
<dbReference type="PANTHER" id="PTHR30629">
    <property type="entry name" value="PROPHAGE INTEGRASE"/>
    <property type="match status" value="1"/>
</dbReference>
<dbReference type="InterPro" id="IPR053876">
    <property type="entry name" value="Phage_int_M"/>
</dbReference>
<keyword evidence="11" id="KW-1185">Reference proteome</keyword>
<keyword evidence="3 5" id="KW-0238">DNA-binding</keyword>
<feature type="domain" description="Core-binding (CB)" evidence="7">
    <location>
        <begin position="78"/>
        <end position="159"/>
    </location>
</feature>
<dbReference type="Gene3D" id="1.10.150.130">
    <property type="match status" value="1"/>
</dbReference>
<dbReference type="EMBL" id="QDKK01000004">
    <property type="protein sequence ID" value="PWC25172.1"/>
    <property type="molecule type" value="Genomic_DNA"/>
</dbReference>
<dbReference type="EMBL" id="CP034036">
    <property type="protein sequence ID" value="QCR04927.1"/>
    <property type="molecule type" value="Genomic_DNA"/>
</dbReference>
<dbReference type="Gene3D" id="3.30.160.60">
    <property type="entry name" value="Classic Zinc Finger"/>
    <property type="match status" value="1"/>
</dbReference>
<evidence type="ECO:0000313" key="8">
    <source>
        <dbReference type="EMBL" id="PWC25172.1"/>
    </source>
</evidence>
<dbReference type="RefSeq" id="WP_009113123.1">
    <property type="nucleotide sequence ID" value="NZ_CP034036.1"/>
</dbReference>
<evidence type="ECO:0000256" key="5">
    <source>
        <dbReference type="PROSITE-ProRule" id="PRU01248"/>
    </source>
</evidence>
<dbReference type="GO" id="GO:0006310">
    <property type="term" value="P:DNA recombination"/>
    <property type="evidence" value="ECO:0007669"/>
    <property type="project" value="UniProtKB-KW"/>
</dbReference>
<dbReference type="InterPro" id="IPR013762">
    <property type="entry name" value="Integrase-like_cat_sf"/>
</dbReference>
<dbReference type="InterPro" id="IPR016177">
    <property type="entry name" value="DNA-bd_dom_sf"/>
</dbReference>
<dbReference type="InterPro" id="IPR002104">
    <property type="entry name" value="Integrase_catalytic"/>
</dbReference>
<dbReference type="GO" id="GO:0008907">
    <property type="term" value="F:integrase activity"/>
    <property type="evidence" value="ECO:0007669"/>
    <property type="project" value="InterPro"/>
</dbReference>
<organism evidence="8 10">
    <name type="scientific">Brenneria nigrifluens DSM 30175 = ATCC 13028</name>
    <dbReference type="NCBI Taxonomy" id="1121120"/>
    <lineage>
        <taxon>Bacteria</taxon>
        <taxon>Pseudomonadati</taxon>
        <taxon>Pseudomonadota</taxon>
        <taxon>Gammaproteobacteria</taxon>
        <taxon>Enterobacterales</taxon>
        <taxon>Pectobacteriaceae</taxon>
        <taxon>Brenneria</taxon>
    </lineage>
</organism>
<reference evidence="8 10" key="1">
    <citation type="submission" date="2018-04" db="EMBL/GenBank/DDBJ databases">
        <title>Brenneria corticis sp.nov.</title>
        <authorList>
            <person name="Li Y."/>
        </authorList>
    </citation>
    <scope>NUCLEOTIDE SEQUENCE [LARGE SCALE GENOMIC DNA]</scope>
    <source>
        <strain evidence="8 10">LMG 2694</strain>
    </source>
</reference>
<keyword evidence="2" id="KW-0229">DNA integration</keyword>
<protein>
    <submittedName>
        <fullName evidence="8">Integrase</fullName>
    </submittedName>
</protein>
<feature type="domain" description="Tyr recombinase" evidence="6">
    <location>
        <begin position="179"/>
        <end position="362"/>
    </location>
</feature>
<sequence length="362" mass="41063">MAKRPARYDANLPKNLTYRRREKSFYWRNPLTDQEFSLGRISRKDAIGQAIEANHYIEQNYAPIVLLEKLQDTKDVVITIAEWLERYDVIIKRRDLAENTYKIRSGQITTIRQAFGDKALKDVTTKDIAGFLEIYFKQGKLSMAGGLRAVLSDIFREAIVEGHIENNPVAPTRVPASEVKRERLELEQYIAIRQAAKHQPAWFGLSMDLALVTGQRREDVTQMRFSHIIDGCLLVEQGKTGNKLALPMDLGLKAIGPTLGDVIEQCRIASKSDYLISAGVRKNSPDGMINPDSLTKGFVKARKATGISFDDSPPPFHEIRSLAGRLYEKERGKEFAQKLLGHKSAKMTEKYLDTRGKEYTYL</sequence>
<dbReference type="Pfam" id="PF22022">
    <property type="entry name" value="Phage_int_M"/>
    <property type="match status" value="1"/>
</dbReference>
<proteinExistence type="inferred from homology"/>
<dbReference type="Gene3D" id="1.10.443.10">
    <property type="entry name" value="Intergrase catalytic core"/>
    <property type="match status" value="1"/>
</dbReference>
<evidence type="ECO:0000256" key="1">
    <source>
        <dbReference type="ARBA" id="ARBA00008857"/>
    </source>
</evidence>
<dbReference type="PANTHER" id="PTHR30629:SF2">
    <property type="entry name" value="PROPHAGE INTEGRASE INTS-RELATED"/>
    <property type="match status" value="1"/>
</dbReference>
<dbReference type="PROSITE" id="PS51898">
    <property type="entry name" value="TYR_RECOMBINASE"/>
    <property type="match status" value="1"/>
</dbReference>
<dbReference type="InterPro" id="IPR050808">
    <property type="entry name" value="Phage_Integrase"/>
</dbReference>
<dbReference type="AlphaFoldDB" id="A0A2U1UU78"/>
<dbReference type="GO" id="GO:0003677">
    <property type="term" value="F:DNA binding"/>
    <property type="evidence" value="ECO:0007669"/>
    <property type="project" value="UniProtKB-UniRule"/>
</dbReference>
<name>A0A2U1UU78_9GAMM</name>
<dbReference type="PROSITE" id="PS51900">
    <property type="entry name" value="CB"/>
    <property type="match status" value="1"/>
</dbReference>
<reference evidence="9 11" key="2">
    <citation type="submission" date="2018-11" db="EMBL/GenBank/DDBJ databases">
        <title>Genome sequences of Brenneria nigrifluens and Brenneria rubrifaciens.</title>
        <authorList>
            <person name="Poret-Peterson A.T."/>
            <person name="McClean A.E."/>
            <person name="Kluepfel D.A."/>
        </authorList>
    </citation>
    <scope>NUCLEOTIDE SEQUENCE [LARGE SCALE GENOMIC DNA]</scope>
    <source>
        <strain evidence="9 11">ATCC 13028</strain>
    </source>
</reference>
<dbReference type="Pfam" id="PF00589">
    <property type="entry name" value="Phage_integrase"/>
    <property type="match status" value="1"/>
</dbReference>
<dbReference type="SUPFAM" id="SSF56349">
    <property type="entry name" value="DNA breaking-rejoining enzymes"/>
    <property type="match status" value="1"/>
</dbReference>
<evidence type="ECO:0000256" key="3">
    <source>
        <dbReference type="ARBA" id="ARBA00023125"/>
    </source>
</evidence>